<dbReference type="KEGG" id="clup:CLUP02_18397"/>
<proteinExistence type="predicted"/>
<feature type="non-terminal residue" evidence="1">
    <location>
        <position position="1"/>
    </location>
</feature>
<dbReference type="EMBL" id="CP019473">
    <property type="protein sequence ID" value="UQC76882.1"/>
    <property type="molecule type" value="Genomic_DNA"/>
</dbReference>
<dbReference type="AlphaFoldDB" id="A0A9Q8WBP7"/>
<sequence>QLLRPLDEKGLVIEKTPELTELNIHNSWTAEIVGGE</sequence>
<dbReference type="GeneID" id="73352309"/>
<keyword evidence="2" id="KW-1185">Reference proteome</keyword>
<evidence type="ECO:0000313" key="2">
    <source>
        <dbReference type="Proteomes" id="UP000830671"/>
    </source>
</evidence>
<dbReference type="RefSeq" id="XP_049138523.1">
    <property type="nucleotide sequence ID" value="XM_049297299.1"/>
</dbReference>
<evidence type="ECO:0000313" key="1">
    <source>
        <dbReference type="EMBL" id="UQC76882.1"/>
    </source>
</evidence>
<accession>A0A9Q8WBP7</accession>
<name>A0A9Q8WBP7_9PEZI</name>
<gene>
    <name evidence="1" type="ORF">CLUP02_18397</name>
</gene>
<dbReference type="Proteomes" id="UP000830671">
    <property type="component" value="Chromosome 11"/>
</dbReference>
<protein>
    <submittedName>
        <fullName evidence="1">Barren protein</fullName>
    </submittedName>
</protein>
<organism evidence="1 2">
    <name type="scientific">Colletotrichum lupini</name>
    <dbReference type="NCBI Taxonomy" id="145971"/>
    <lineage>
        <taxon>Eukaryota</taxon>
        <taxon>Fungi</taxon>
        <taxon>Dikarya</taxon>
        <taxon>Ascomycota</taxon>
        <taxon>Pezizomycotina</taxon>
        <taxon>Sordariomycetes</taxon>
        <taxon>Hypocreomycetidae</taxon>
        <taxon>Glomerellales</taxon>
        <taxon>Glomerellaceae</taxon>
        <taxon>Colletotrichum</taxon>
        <taxon>Colletotrichum acutatum species complex</taxon>
    </lineage>
</organism>
<reference evidence="1" key="1">
    <citation type="journal article" date="2021" name="Mol. Plant Microbe Interact.">
        <title>Complete Genome Sequence of the Plant-Pathogenic Fungus Colletotrichum lupini.</title>
        <authorList>
            <person name="Baroncelli R."/>
            <person name="Pensec F."/>
            <person name="Da Lio D."/>
            <person name="Boufleur T."/>
            <person name="Vicente I."/>
            <person name="Sarrocco S."/>
            <person name="Picot A."/>
            <person name="Baraldi E."/>
            <person name="Sukno S."/>
            <person name="Thon M."/>
            <person name="Le Floch G."/>
        </authorList>
    </citation>
    <scope>NUCLEOTIDE SEQUENCE</scope>
    <source>
        <strain evidence="1">IMI 504893</strain>
    </source>
</reference>